<gene>
    <name evidence="2" type="ORF">Ciccas_001488</name>
</gene>
<keyword evidence="1" id="KW-0175">Coiled coil</keyword>
<dbReference type="InterPro" id="IPR014756">
    <property type="entry name" value="Ig_E-set"/>
</dbReference>
<accession>A0ABD2QKD9</accession>
<dbReference type="SUPFAM" id="SSF81296">
    <property type="entry name" value="E set domains"/>
    <property type="match status" value="1"/>
</dbReference>
<dbReference type="Proteomes" id="UP001626550">
    <property type="component" value="Unassembled WGS sequence"/>
</dbReference>
<comment type="caution">
    <text evidence="2">The sequence shown here is derived from an EMBL/GenBank/DDBJ whole genome shotgun (WGS) entry which is preliminary data.</text>
</comment>
<evidence type="ECO:0000313" key="2">
    <source>
        <dbReference type="EMBL" id="KAL3319827.1"/>
    </source>
</evidence>
<reference evidence="2 3" key="1">
    <citation type="submission" date="2024-11" db="EMBL/GenBank/DDBJ databases">
        <title>Adaptive evolution of stress response genes in parasites aligns with host niche diversity.</title>
        <authorList>
            <person name="Hahn C."/>
            <person name="Resl P."/>
        </authorList>
    </citation>
    <scope>NUCLEOTIDE SEQUENCE [LARGE SCALE GENOMIC DNA]</scope>
    <source>
        <strain evidence="2">EGGRZ-B1_66</strain>
        <tissue evidence="2">Body</tissue>
    </source>
</reference>
<sequence length="97" mass="11003">MIQYKVKVKLFLGMCCSDVQLQVPFTLSHLPPSEITDPPIPLINFEPDKDTESDTDLDVHADLTTEYKEEEDNVEGAKAEIILTENELTLETVHDEE</sequence>
<feature type="coiled-coil region" evidence="1">
    <location>
        <begin position="60"/>
        <end position="87"/>
    </location>
</feature>
<organism evidence="2 3">
    <name type="scientific">Cichlidogyrus casuarinus</name>
    <dbReference type="NCBI Taxonomy" id="1844966"/>
    <lineage>
        <taxon>Eukaryota</taxon>
        <taxon>Metazoa</taxon>
        <taxon>Spiralia</taxon>
        <taxon>Lophotrochozoa</taxon>
        <taxon>Platyhelminthes</taxon>
        <taxon>Monogenea</taxon>
        <taxon>Monopisthocotylea</taxon>
        <taxon>Dactylogyridea</taxon>
        <taxon>Ancyrocephalidae</taxon>
        <taxon>Cichlidogyrus</taxon>
    </lineage>
</organism>
<dbReference type="InterPro" id="IPR014752">
    <property type="entry name" value="Arrestin-like_C"/>
</dbReference>
<dbReference type="Gene3D" id="2.60.40.640">
    <property type="match status" value="1"/>
</dbReference>
<keyword evidence="3" id="KW-1185">Reference proteome</keyword>
<dbReference type="EMBL" id="JBJKFK010000098">
    <property type="protein sequence ID" value="KAL3319827.1"/>
    <property type="molecule type" value="Genomic_DNA"/>
</dbReference>
<evidence type="ECO:0000313" key="3">
    <source>
        <dbReference type="Proteomes" id="UP001626550"/>
    </source>
</evidence>
<proteinExistence type="predicted"/>
<protein>
    <submittedName>
        <fullName evidence="2">Uncharacterized protein</fullName>
    </submittedName>
</protein>
<dbReference type="AlphaFoldDB" id="A0ABD2QKD9"/>
<name>A0ABD2QKD9_9PLAT</name>
<evidence type="ECO:0000256" key="1">
    <source>
        <dbReference type="SAM" id="Coils"/>
    </source>
</evidence>